<reference evidence="3 4" key="1">
    <citation type="submission" date="2019-06" db="EMBL/GenBank/DDBJ databases">
        <title>Saccharibacillus brassicae sp. nov., an endophytic bacterium isolated from Chinese cabbage seeds (Brassica pekinensis).</title>
        <authorList>
            <person name="Jiang L."/>
            <person name="Lee J."/>
            <person name="Kim S.W."/>
        </authorList>
    </citation>
    <scope>NUCLEOTIDE SEQUENCE [LARGE SCALE GENOMIC DNA]</scope>
    <source>
        <strain evidence="4">KCTC 43072 / ATSA2</strain>
    </source>
</reference>
<feature type="domain" description="Calcineurin-like phosphoesterase" evidence="2">
    <location>
        <begin position="3"/>
        <end position="189"/>
    </location>
</feature>
<dbReference type="EMBL" id="CP041217">
    <property type="protein sequence ID" value="QDH22736.1"/>
    <property type="molecule type" value="Genomic_DNA"/>
</dbReference>
<evidence type="ECO:0000313" key="4">
    <source>
        <dbReference type="Proteomes" id="UP000316968"/>
    </source>
</evidence>
<dbReference type="SUPFAM" id="SSF56300">
    <property type="entry name" value="Metallo-dependent phosphatases"/>
    <property type="match status" value="1"/>
</dbReference>
<dbReference type="GO" id="GO:0005737">
    <property type="term" value="C:cytoplasm"/>
    <property type="evidence" value="ECO:0007669"/>
    <property type="project" value="TreeGrafter"/>
</dbReference>
<dbReference type="GO" id="GO:0016791">
    <property type="term" value="F:phosphatase activity"/>
    <property type="evidence" value="ECO:0007669"/>
    <property type="project" value="TreeGrafter"/>
</dbReference>
<dbReference type="PANTHER" id="PTHR42850">
    <property type="entry name" value="METALLOPHOSPHOESTERASE"/>
    <property type="match status" value="1"/>
</dbReference>
<sequence length="245" mass="27697">MTKIAILSDLHGNLPALEAVLGDVESRGISEIYCLGDLVGKGPSSDRVVDLIRRSSRHTVRGNWDEFLPNPTDSATLRWHQRLLGEERLDYLRSLPFSIEFWLSGRYVRLFHASPRSVFERIQPWDDYAEKLSLFEPSDVSVEPIRADVAGYGDIHNAYMQHMEGGLLFNAGSVGNPLDVTQASYAILEGELGEKRRKDRLDLTFARVPYDIELAVRQAEEAQMPELAPYVQELRTGRYRGLGHA</sequence>
<evidence type="ECO:0000256" key="1">
    <source>
        <dbReference type="ARBA" id="ARBA00008950"/>
    </source>
</evidence>
<dbReference type="RefSeq" id="WP_141449277.1">
    <property type="nucleotide sequence ID" value="NZ_CP041217.1"/>
</dbReference>
<dbReference type="Pfam" id="PF12850">
    <property type="entry name" value="Metallophos_2"/>
    <property type="match status" value="1"/>
</dbReference>
<dbReference type="Gene3D" id="3.60.21.10">
    <property type="match status" value="1"/>
</dbReference>
<dbReference type="InterPro" id="IPR050126">
    <property type="entry name" value="Ap4A_hydrolase"/>
</dbReference>
<protein>
    <submittedName>
        <fullName evidence="3">Metallophosphoesterase family protein</fullName>
    </submittedName>
</protein>
<gene>
    <name evidence="3" type="ORF">FFV09_18945</name>
</gene>
<dbReference type="InterPro" id="IPR024654">
    <property type="entry name" value="Calcineurin-like_PHP_lpxH"/>
</dbReference>
<dbReference type="CDD" id="cd00838">
    <property type="entry name" value="MPP_superfamily"/>
    <property type="match status" value="1"/>
</dbReference>
<comment type="similarity">
    <text evidence="1">Belongs to the metallophosphoesterase superfamily. YfcE family.</text>
</comment>
<accession>A0A4Y6V245</accession>
<evidence type="ECO:0000259" key="2">
    <source>
        <dbReference type="Pfam" id="PF12850"/>
    </source>
</evidence>
<evidence type="ECO:0000313" key="3">
    <source>
        <dbReference type="EMBL" id="QDH22736.1"/>
    </source>
</evidence>
<keyword evidence="4" id="KW-1185">Reference proteome</keyword>
<dbReference type="InterPro" id="IPR011152">
    <property type="entry name" value="Pesterase_MJ0912"/>
</dbReference>
<dbReference type="KEGG" id="saca:FFV09_18945"/>
<name>A0A4Y6V245_SACBS</name>
<proteinExistence type="inferred from homology"/>
<dbReference type="PIRSF" id="PIRSF000883">
    <property type="entry name" value="Pesterase_MJ0912"/>
    <property type="match status" value="1"/>
</dbReference>
<dbReference type="PANTHER" id="PTHR42850:SF2">
    <property type="entry name" value="BLL5683 PROTEIN"/>
    <property type="match status" value="1"/>
</dbReference>
<dbReference type="Proteomes" id="UP000316968">
    <property type="component" value="Chromosome"/>
</dbReference>
<dbReference type="OrthoDB" id="9813918at2"/>
<organism evidence="3 4">
    <name type="scientific">Saccharibacillus brassicae</name>
    <dbReference type="NCBI Taxonomy" id="2583377"/>
    <lineage>
        <taxon>Bacteria</taxon>
        <taxon>Bacillati</taxon>
        <taxon>Bacillota</taxon>
        <taxon>Bacilli</taxon>
        <taxon>Bacillales</taxon>
        <taxon>Paenibacillaceae</taxon>
        <taxon>Saccharibacillus</taxon>
    </lineage>
</organism>
<dbReference type="AlphaFoldDB" id="A0A4Y6V245"/>
<dbReference type="InterPro" id="IPR029052">
    <property type="entry name" value="Metallo-depent_PP-like"/>
</dbReference>